<feature type="compositionally biased region" description="Polar residues" evidence="3">
    <location>
        <begin position="403"/>
        <end position="420"/>
    </location>
</feature>
<feature type="region of interest" description="Disordered" evidence="3">
    <location>
        <begin position="372"/>
        <end position="423"/>
    </location>
</feature>
<keyword evidence="4" id="KW-0472">Membrane</keyword>
<feature type="compositionally biased region" description="Polar residues" evidence="3">
    <location>
        <begin position="511"/>
        <end position="521"/>
    </location>
</feature>
<sequence length="543" mass="58031">MDQDWQALATQRAEYVSDRIRGLLSSGLDFLRAELGVDLGIKPEKCPSWLILSAALIGLLLLVVLAACGRRKRRAAPVTASPRSIAAAAPVKTSAPPKTVKTEPSEPKKKNKKKAADKQKAQANGQTVAEPQEEIKVTGEKKKAPAPTPTRAPAPAPTRAPAPAPTPASAPAPVPVPAPKPKQKPAPTPAQPPADTKTKKNKKKAKPELKTAQDVSSTDGKEPDEGAWETKVSNREKRQQRKKEKGPGESSGSPESGDRASMKVEQPVVTATAGNKKNKESSRVKASKGDAIIAPVTSAWNDVNSVNGGGLTEVPVKQAIQSNALNNDKWSAGKKTSGHKNRENSTWKQESEGPLTGLDGRIKAEPNQVNLTMLGLNPSGGETGSKSSIEIGKWDKTPVVDSEWSSFNGLGSVDPSSDWNAPSELWDNFEAKVDASALKEIPVSKPLVESNDDKDKEDPAGGGKSKRRKKKKRPEEEGSAVEVIPEVSAPAEKSVTVKPHPPPHVPKDAGSKQNIPPQSSQKKSDQNWEPPKQVQKKKVRRET</sequence>
<keyword evidence="8" id="KW-1267">Proteomics identification</keyword>
<evidence type="ECO:0000313" key="7">
    <source>
        <dbReference type="ZFIN" id="ZDB-GENE-030616-615"/>
    </source>
</evidence>
<dbReference type="InterPro" id="IPR031402">
    <property type="entry name" value="LYRIC"/>
</dbReference>
<evidence type="ECO:0007829" key="8">
    <source>
        <dbReference type="PeptideAtlas" id="A0A2R8QJH1"/>
    </source>
</evidence>
<reference evidence="5" key="1">
    <citation type="journal article" date="2013" name="Nature">
        <title>The zebrafish reference genome sequence and its relationship to the human genome.</title>
        <authorList>
            <consortium name="Genome Reference Consortium Zebrafish"/>
            <person name="Howe K."/>
            <person name="Clark M.D."/>
            <person name="Torroja C.F."/>
            <person name="Torrance J."/>
            <person name="Berthelot C."/>
            <person name="Muffato M."/>
            <person name="Collins J.E."/>
            <person name="Humphray S."/>
            <person name="McLaren K."/>
            <person name="Matthews L."/>
            <person name="McLaren S."/>
            <person name="Sealy I."/>
            <person name="Caccamo M."/>
            <person name="Churcher C."/>
            <person name="Scott C."/>
            <person name="Barrett J.C."/>
            <person name="Koch R."/>
            <person name="Rauch G.J."/>
            <person name="White S."/>
            <person name="Chow W."/>
            <person name="Kilian B."/>
            <person name="Quintais L.T."/>
            <person name="Guerra-Assuncao J.A."/>
            <person name="Zhou Y."/>
            <person name="Gu Y."/>
            <person name="Yen J."/>
            <person name="Vogel J.H."/>
            <person name="Eyre T."/>
            <person name="Redmond S."/>
            <person name="Banerjee R."/>
            <person name="Chi J."/>
            <person name="Fu B."/>
            <person name="Langley E."/>
            <person name="Maguire S.F."/>
            <person name="Laird G.K."/>
            <person name="Lloyd D."/>
            <person name="Kenyon E."/>
            <person name="Donaldson S."/>
            <person name="Sehra H."/>
            <person name="Almeida-King J."/>
            <person name="Loveland J."/>
            <person name="Trevanion S."/>
            <person name="Jones M."/>
            <person name="Quail M."/>
            <person name="Willey D."/>
            <person name="Hunt A."/>
            <person name="Burton J."/>
            <person name="Sims S."/>
            <person name="McLay K."/>
            <person name="Plumb B."/>
            <person name="Davis J."/>
            <person name="Clee C."/>
            <person name="Oliver K."/>
            <person name="Clark R."/>
            <person name="Riddle C."/>
            <person name="Elliot D."/>
            <person name="Eliott D."/>
            <person name="Threadgold G."/>
            <person name="Harden G."/>
            <person name="Ware D."/>
            <person name="Begum S."/>
            <person name="Mortimore B."/>
            <person name="Mortimer B."/>
            <person name="Kerry G."/>
            <person name="Heath P."/>
            <person name="Phillimore B."/>
            <person name="Tracey A."/>
            <person name="Corby N."/>
            <person name="Dunn M."/>
            <person name="Johnson C."/>
            <person name="Wood J."/>
            <person name="Clark S."/>
            <person name="Pelan S."/>
            <person name="Griffiths G."/>
            <person name="Smith M."/>
            <person name="Glithero R."/>
            <person name="Howden P."/>
            <person name="Barker N."/>
            <person name="Lloyd C."/>
            <person name="Stevens C."/>
            <person name="Harley J."/>
            <person name="Holt K."/>
            <person name="Panagiotidis G."/>
            <person name="Lovell J."/>
            <person name="Beasley H."/>
            <person name="Henderson C."/>
            <person name="Gordon D."/>
            <person name="Auger K."/>
            <person name="Wright D."/>
            <person name="Collins J."/>
            <person name="Raisen C."/>
            <person name="Dyer L."/>
            <person name="Leung K."/>
            <person name="Robertson L."/>
            <person name="Ambridge K."/>
            <person name="Leongamornlert D."/>
            <person name="McGuire S."/>
            <person name="Gilderthorp R."/>
            <person name="Griffiths C."/>
            <person name="Manthravadi D."/>
            <person name="Nichol S."/>
            <person name="Barker G."/>
            <person name="Whitehead S."/>
            <person name="Kay M."/>
            <person name="Brown J."/>
            <person name="Murnane C."/>
            <person name="Gray E."/>
            <person name="Humphries M."/>
            <person name="Sycamore N."/>
            <person name="Barker D."/>
            <person name="Saunders D."/>
            <person name="Wallis J."/>
            <person name="Babbage A."/>
            <person name="Hammond S."/>
            <person name="Mashreghi-Mohammadi M."/>
            <person name="Barr L."/>
            <person name="Martin S."/>
            <person name="Wray P."/>
            <person name="Ellington A."/>
            <person name="Matthews N."/>
            <person name="Ellwood M."/>
            <person name="Woodmansey R."/>
            <person name="Clark G."/>
            <person name="Cooper J."/>
            <person name="Cooper J."/>
            <person name="Tromans A."/>
            <person name="Grafham D."/>
            <person name="Skuce C."/>
            <person name="Pandian R."/>
            <person name="Andrews R."/>
            <person name="Harrison E."/>
            <person name="Kimberley A."/>
            <person name="Garnett J."/>
            <person name="Fosker N."/>
            <person name="Hall R."/>
            <person name="Garner P."/>
            <person name="Kelly D."/>
            <person name="Bird C."/>
            <person name="Palmer S."/>
            <person name="Gehring I."/>
            <person name="Berger A."/>
            <person name="Dooley C.M."/>
            <person name="Ersan-Urun Z."/>
            <person name="Eser C."/>
            <person name="Geiger H."/>
            <person name="Geisler M."/>
            <person name="Karotki L."/>
            <person name="Kirn A."/>
            <person name="Konantz J."/>
            <person name="Konantz M."/>
            <person name="Oberlander M."/>
            <person name="Rudolph-Geiger S."/>
            <person name="Teucke M."/>
            <person name="Lanz C."/>
            <person name="Raddatz G."/>
            <person name="Osoegawa K."/>
            <person name="Zhu B."/>
            <person name="Rapp A."/>
            <person name="Widaa S."/>
            <person name="Langford C."/>
            <person name="Yang F."/>
            <person name="Schuster S.C."/>
            <person name="Carter N.P."/>
            <person name="Harrow J."/>
            <person name="Ning Z."/>
            <person name="Herrero J."/>
            <person name="Searle S.M."/>
            <person name="Enright A."/>
            <person name="Geisler R."/>
            <person name="Plasterk R.H."/>
            <person name="Lee C."/>
            <person name="Westerfield M."/>
            <person name="de Jong P.J."/>
            <person name="Zon L.I."/>
            <person name="Postlethwait J.H."/>
            <person name="Nusslein-Volhard C."/>
            <person name="Hubbard T.J."/>
            <person name="Roest Crollius H."/>
            <person name="Rogers J."/>
            <person name="Stemple D.L."/>
        </authorList>
    </citation>
    <scope>NUCLEOTIDE SEQUENCE [LARGE SCALE GENOMIC DNA]</scope>
    <source>
        <strain evidence="5">Tuebingen</strain>
    </source>
</reference>
<evidence type="ECO:0000313" key="6">
    <source>
        <dbReference type="RefSeq" id="XP_005159661.1"/>
    </source>
</evidence>
<dbReference type="ZFIN" id="ZDB-GENE-030616-615">
    <property type="gene designation" value="mtdha"/>
</dbReference>
<comment type="subcellular location">
    <subcellularLocation>
        <location evidence="1">Nucleus</location>
    </subcellularLocation>
</comment>
<dbReference type="PANTHER" id="PTHR23251">
    <property type="entry name" value="LYSINE-RICH CEACAM1 CO-ISOLATED PROTEIN LYRIC PROTEIN"/>
    <property type="match status" value="1"/>
</dbReference>
<feature type="transmembrane region" description="Helical" evidence="4">
    <location>
        <begin position="49"/>
        <end position="68"/>
    </location>
</feature>
<dbReference type="PANTHER" id="PTHR23251:SF0">
    <property type="entry name" value="PROTEIN LYRIC"/>
    <property type="match status" value="1"/>
</dbReference>
<feature type="compositionally biased region" description="Pro residues" evidence="3">
    <location>
        <begin position="146"/>
        <end position="192"/>
    </location>
</feature>
<keyword evidence="4" id="KW-0812">Transmembrane</keyword>
<feature type="compositionally biased region" description="Basic and acidic residues" evidence="3">
    <location>
        <begin position="100"/>
        <end position="120"/>
    </location>
</feature>
<evidence type="ECO:0000256" key="4">
    <source>
        <dbReference type="SAM" id="Phobius"/>
    </source>
</evidence>
<feature type="region of interest" description="Disordered" evidence="3">
    <location>
        <begin position="439"/>
        <end position="543"/>
    </location>
</feature>
<evidence type="ECO:0000256" key="3">
    <source>
        <dbReference type="SAM" id="MobiDB-lite"/>
    </source>
</evidence>
<dbReference type="AlphaFoldDB" id="A0A2R8QJH1"/>
<keyword evidence="4" id="KW-1133">Transmembrane helix</keyword>
<dbReference type="GO" id="GO:0043066">
    <property type="term" value="P:negative regulation of apoptotic process"/>
    <property type="evidence" value="ECO:0007669"/>
    <property type="project" value="InterPro"/>
</dbReference>
<dbReference type="OMA" id="NPVSFSM"/>
<feature type="region of interest" description="Disordered" evidence="3">
    <location>
        <begin position="322"/>
        <end position="358"/>
    </location>
</feature>
<feature type="compositionally biased region" description="Basic residues" evidence="3">
    <location>
        <begin position="534"/>
        <end position="543"/>
    </location>
</feature>
<evidence type="ECO:0000256" key="2">
    <source>
        <dbReference type="ARBA" id="ARBA00023242"/>
    </source>
</evidence>
<feature type="compositionally biased region" description="Basic and acidic residues" evidence="3">
    <location>
        <begin position="133"/>
        <end position="143"/>
    </location>
</feature>
<reference evidence="6" key="3">
    <citation type="submission" date="2025-04" db="UniProtKB">
        <authorList>
            <consortium name="RefSeq"/>
        </authorList>
    </citation>
    <scope>IDENTIFICATION</scope>
    <source>
        <strain evidence="6">Tuebingen</strain>
    </source>
</reference>
<evidence type="ECO:0000256" key="1">
    <source>
        <dbReference type="ARBA" id="ARBA00004123"/>
    </source>
</evidence>
<dbReference type="OrthoDB" id="8918651at2759"/>
<name>A0A2R8QJH1_DANRE</name>
<keyword evidence="2" id="KW-0539">Nucleus</keyword>
<evidence type="ECO:0000313" key="5">
    <source>
        <dbReference type="Ensembl" id="ENSDARP00000152456"/>
    </source>
</evidence>
<dbReference type="EMBL" id="AL807244">
    <property type="status" value="NOT_ANNOTATED_CDS"/>
    <property type="molecule type" value="Genomic_DNA"/>
</dbReference>
<dbReference type="CTD" id="368910"/>
<reference evidence="5" key="2">
    <citation type="submission" date="2018-04" db="UniProtKB">
        <authorList>
            <consortium name="Ensembl"/>
        </authorList>
    </citation>
    <scope>IDENTIFICATION</scope>
    <source>
        <strain evidence="5">Tuebingen</strain>
    </source>
</reference>
<proteinExistence type="evidence at protein level"/>
<dbReference type="GO" id="GO:0005634">
    <property type="term" value="C:nucleus"/>
    <property type="evidence" value="ECO:0007669"/>
    <property type="project" value="UniProtKB-SubCell"/>
</dbReference>
<organism evidence="5">
    <name type="scientific">Danio rerio</name>
    <name type="common">Zebrafish</name>
    <name type="synonym">Brachydanio rerio</name>
    <dbReference type="NCBI Taxonomy" id="7955"/>
    <lineage>
        <taxon>Eukaryota</taxon>
        <taxon>Metazoa</taxon>
        <taxon>Chordata</taxon>
        <taxon>Craniata</taxon>
        <taxon>Vertebrata</taxon>
        <taxon>Euteleostomi</taxon>
        <taxon>Actinopterygii</taxon>
        <taxon>Neopterygii</taxon>
        <taxon>Teleostei</taxon>
        <taxon>Ostariophysi</taxon>
        <taxon>Cypriniformes</taxon>
        <taxon>Danionidae</taxon>
        <taxon>Danioninae</taxon>
        <taxon>Danio</taxon>
    </lineage>
</organism>
<protein>
    <submittedName>
        <fullName evidence="5 6">Metadherin a</fullName>
    </submittedName>
</protein>
<dbReference type="AGR" id="ZFIN:ZDB-GENE-030616-615"/>
<dbReference type="RefSeq" id="XP_005159661.1">
    <property type="nucleotide sequence ID" value="XM_005159604.4"/>
</dbReference>
<accession>A0A2R8QJH1</accession>
<dbReference type="Pfam" id="PF15686">
    <property type="entry name" value="LYRIC"/>
    <property type="match status" value="1"/>
</dbReference>
<feature type="region of interest" description="Disordered" evidence="3">
    <location>
        <begin position="73"/>
        <end position="290"/>
    </location>
</feature>
<gene>
    <name evidence="5 6 7" type="primary">mtdha</name>
    <name evidence="6" type="synonym">lyric</name>
    <name evidence="6" type="synonym">lyricl</name>
    <name evidence="6" type="synonym">si:zc215i13.6</name>
    <name evidence="6" type="synonym">wu:fc33g06</name>
</gene>
<dbReference type="GO" id="GO:0045766">
    <property type="term" value="P:positive regulation of angiogenesis"/>
    <property type="evidence" value="ECO:0007669"/>
    <property type="project" value="InterPro"/>
</dbReference>
<dbReference type="InterPro" id="IPR052305">
    <property type="entry name" value="TransReg_TumorExp"/>
</dbReference>
<feature type="compositionally biased region" description="Basic and acidic residues" evidence="3">
    <location>
        <begin position="340"/>
        <end position="351"/>
    </location>
</feature>
<dbReference type="GO" id="GO:0043123">
    <property type="term" value="P:positive regulation of canonical NF-kappaB signal transduction"/>
    <property type="evidence" value="ECO:0007669"/>
    <property type="project" value="InterPro"/>
</dbReference>
<dbReference type="Ensembl" id="ENSDART00000185968.1">
    <property type="protein sequence ID" value="ENSDARP00000152456.1"/>
    <property type="gene ID" value="ENSDARG00000115030.1"/>
</dbReference>
<accession>A0A8M2B6A1</accession>